<reference evidence="1 2" key="1">
    <citation type="journal article" date="2022" name="DNA Res.">
        <title>Chromosomal-level genome assembly of the orchid tree Bauhinia variegata (Leguminosae; Cercidoideae) supports the allotetraploid origin hypothesis of Bauhinia.</title>
        <authorList>
            <person name="Zhong Y."/>
            <person name="Chen Y."/>
            <person name="Zheng D."/>
            <person name="Pang J."/>
            <person name="Liu Y."/>
            <person name="Luo S."/>
            <person name="Meng S."/>
            <person name="Qian L."/>
            <person name="Wei D."/>
            <person name="Dai S."/>
            <person name="Zhou R."/>
        </authorList>
    </citation>
    <scope>NUCLEOTIDE SEQUENCE [LARGE SCALE GENOMIC DNA]</scope>
    <source>
        <strain evidence="1">BV-YZ2020</strain>
    </source>
</reference>
<sequence>MENVKINYSSMKQDGFDRKGVPVHSQVRRIKQESEKIPDLSPGQPETRPALREIIRQIPRSPLGISGGALS</sequence>
<organism evidence="1 2">
    <name type="scientific">Bauhinia variegata</name>
    <name type="common">Purple orchid tree</name>
    <name type="synonym">Phanera variegata</name>
    <dbReference type="NCBI Taxonomy" id="167791"/>
    <lineage>
        <taxon>Eukaryota</taxon>
        <taxon>Viridiplantae</taxon>
        <taxon>Streptophyta</taxon>
        <taxon>Embryophyta</taxon>
        <taxon>Tracheophyta</taxon>
        <taxon>Spermatophyta</taxon>
        <taxon>Magnoliopsida</taxon>
        <taxon>eudicotyledons</taxon>
        <taxon>Gunneridae</taxon>
        <taxon>Pentapetalae</taxon>
        <taxon>rosids</taxon>
        <taxon>fabids</taxon>
        <taxon>Fabales</taxon>
        <taxon>Fabaceae</taxon>
        <taxon>Cercidoideae</taxon>
        <taxon>Cercideae</taxon>
        <taxon>Bauhiniinae</taxon>
        <taxon>Bauhinia</taxon>
    </lineage>
</organism>
<keyword evidence="2" id="KW-1185">Reference proteome</keyword>
<proteinExistence type="predicted"/>
<evidence type="ECO:0000313" key="2">
    <source>
        <dbReference type="Proteomes" id="UP000828941"/>
    </source>
</evidence>
<comment type="caution">
    <text evidence="1">The sequence shown here is derived from an EMBL/GenBank/DDBJ whole genome shotgun (WGS) entry which is preliminary data.</text>
</comment>
<dbReference type="Proteomes" id="UP000828941">
    <property type="component" value="Chromosome 3"/>
</dbReference>
<dbReference type="EMBL" id="CM039428">
    <property type="protein sequence ID" value="KAI4352092.1"/>
    <property type="molecule type" value="Genomic_DNA"/>
</dbReference>
<gene>
    <name evidence="1" type="ORF">L6164_006378</name>
</gene>
<name>A0ACB9PTN5_BAUVA</name>
<evidence type="ECO:0000313" key="1">
    <source>
        <dbReference type="EMBL" id="KAI4352092.1"/>
    </source>
</evidence>
<protein>
    <submittedName>
        <fullName evidence="1">Uncharacterized protein</fullName>
    </submittedName>
</protein>
<accession>A0ACB9PTN5</accession>